<gene>
    <name evidence="1" type="ORF">V8G54_007597</name>
</gene>
<name>A0AAQ3P3M0_VIGMU</name>
<protein>
    <submittedName>
        <fullName evidence="1">Uncharacterized protein</fullName>
    </submittedName>
</protein>
<dbReference type="EMBL" id="CP144699">
    <property type="protein sequence ID" value="WVZ20275.1"/>
    <property type="molecule type" value="Genomic_DNA"/>
</dbReference>
<proteinExistence type="predicted"/>
<reference evidence="1 2" key="1">
    <citation type="journal article" date="2023" name="Life. Sci Alliance">
        <title>Evolutionary insights into 3D genome organization and epigenetic landscape of Vigna mungo.</title>
        <authorList>
            <person name="Junaid A."/>
            <person name="Singh B."/>
            <person name="Bhatia S."/>
        </authorList>
    </citation>
    <scope>NUCLEOTIDE SEQUENCE [LARGE SCALE GENOMIC DNA]</scope>
    <source>
        <strain evidence="1">Urdbean</strain>
    </source>
</reference>
<sequence length="126" mass="14706">MFAFVKRFILIHCNMGSSIVHSCITGFDVSFHGVHEPRDTSEVSARCREKNRHQHRALRQRHRRLPRSRDFRKVPWASGTTLATANPNTKLHGRQTLLFFRLDTGVCLHTSCNADTFFFFFVRFVL</sequence>
<keyword evidence="2" id="KW-1185">Reference proteome</keyword>
<dbReference type="AlphaFoldDB" id="A0AAQ3P3M0"/>
<organism evidence="1 2">
    <name type="scientific">Vigna mungo</name>
    <name type="common">Black gram</name>
    <name type="synonym">Phaseolus mungo</name>
    <dbReference type="NCBI Taxonomy" id="3915"/>
    <lineage>
        <taxon>Eukaryota</taxon>
        <taxon>Viridiplantae</taxon>
        <taxon>Streptophyta</taxon>
        <taxon>Embryophyta</taxon>
        <taxon>Tracheophyta</taxon>
        <taxon>Spermatophyta</taxon>
        <taxon>Magnoliopsida</taxon>
        <taxon>eudicotyledons</taxon>
        <taxon>Gunneridae</taxon>
        <taxon>Pentapetalae</taxon>
        <taxon>rosids</taxon>
        <taxon>fabids</taxon>
        <taxon>Fabales</taxon>
        <taxon>Fabaceae</taxon>
        <taxon>Papilionoideae</taxon>
        <taxon>50 kb inversion clade</taxon>
        <taxon>NPAAA clade</taxon>
        <taxon>indigoferoid/millettioid clade</taxon>
        <taxon>Phaseoleae</taxon>
        <taxon>Vigna</taxon>
    </lineage>
</organism>
<evidence type="ECO:0000313" key="1">
    <source>
        <dbReference type="EMBL" id="WVZ20275.1"/>
    </source>
</evidence>
<evidence type="ECO:0000313" key="2">
    <source>
        <dbReference type="Proteomes" id="UP001374535"/>
    </source>
</evidence>
<accession>A0AAQ3P3M0</accession>
<dbReference type="Proteomes" id="UP001374535">
    <property type="component" value="Chromosome 2"/>
</dbReference>